<proteinExistence type="predicted"/>
<evidence type="ECO:0000313" key="3">
    <source>
        <dbReference type="Proteomes" id="UP001499990"/>
    </source>
</evidence>
<dbReference type="SUPFAM" id="SSF53901">
    <property type="entry name" value="Thiolase-like"/>
    <property type="match status" value="1"/>
</dbReference>
<dbReference type="RefSeq" id="WP_345039792.1">
    <property type="nucleotide sequence ID" value="NZ_BAAAYL010000001.1"/>
</dbReference>
<dbReference type="Proteomes" id="UP001499990">
    <property type="component" value="Unassembled WGS sequence"/>
</dbReference>
<comment type="caution">
    <text evidence="2">The sequence shown here is derived from an EMBL/GenBank/DDBJ whole genome shotgun (WGS) entry which is preliminary data.</text>
</comment>
<evidence type="ECO:0000313" key="2">
    <source>
        <dbReference type="EMBL" id="GAA3375064.1"/>
    </source>
</evidence>
<protein>
    <submittedName>
        <fullName evidence="2">Uncharacterized protein</fullName>
    </submittedName>
</protein>
<feature type="region of interest" description="Disordered" evidence="1">
    <location>
        <begin position="73"/>
        <end position="99"/>
    </location>
</feature>
<dbReference type="InterPro" id="IPR016039">
    <property type="entry name" value="Thiolase-like"/>
</dbReference>
<dbReference type="EMBL" id="BAAAYL010000001">
    <property type="protein sequence ID" value="GAA3375064.1"/>
    <property type="molecule type" value="Genomic_DNA"/>
</dbReference>
<sequence length="308" mass="32064">MMPVAVGPVVTAVVGRRFTTAHTRFGERAADLEYARSLAAQAGVALRPDLTEKATGNSFEDMGAGLLAALAGAREPSANERTSSAQPAGEHSAAEPAPGERPVDLLVLAHAAPDFAPTTLAAAAIAERIPGDPMVLGVTEQGRATPFTALTLVRSHWRRHSHRRAMVMVFDQSFTPYANEVPDAWRVDGDAAVLLVLEAGPDDSTGSYRVRQEHGVSPEAAAGRLRALFAEADPDGSARVLAGSGVGTSWIPAGHGPVLRGPEGSPATGVLGLLPGLPPGDDAAPLLLVDYDRELGDLSLCRIETVRT</sequence>
<evidence type="ECO:0000256" key="1">
    <source>
        <dbReference type="SAM" id="MobiDB-lite"/>
    </source>
</evidence>
<keyword evidence="3" id="KW-1185">Reference proteome</keyword>
<gene>
    <name evidence="2" type="ORF">GCM10020367_41400</name>
</gene>
<name>A0ABP6SFH7_9ACTN</name>
<reference evidence="3" key="1">
    <citation type="journal article" date="2019" name="Int. J. Syst. Evol. Microbiol.">
        <title>The Global Catalogue of Microorganisms (GCM) 10K type strain sequencing project: providing services to taxonomists for standard genome sequencing and annotation.</title>
        <authorList>
            <consortium name="The Broad Institute Genomics Platform"/>
            <consortium name="The Broad Institute Genome Sequencing Center for Infectious Disease"/>
            <person name="Wu L."/>
            <person name="Ma J."/>
        </authorList>
    </citation>
    <scope>NUCLEOTIDE SEQUENCE [LARGE SCALE GENOMIC DNA]</scope>
    <source>
        <strain evidence="3">JCM 9651</strain>
    </source>
</reference>
<organism evidence="2 3">
    <name type="scientific">Streptomyces sannanensis</name>
    <dbReference type="NCBI Taxonomy" id="285536"/>
    <lineage>
        <taxon>Bacteria</taxon>
        <taxon>Bacillati</taxon>
        <taxon>Actinomycetota</taxon>
        <taxon>Actinomycetes</taxon>
        <taxon>Kitasatosporales</taxon>
        <taxon>Streptomycetaceae</taxon>
        <taxon>Streptomyces</taxon>
    </lineage>
</organism>
<accession>A0ABP6SFH7</accession>